<dbReference type="EMBL" id="NMUH01003011">
    <property type="protein sequence ID" value="MQM03314.1"/>
    <property type="molecule type" value="Genomic_DNA"/>
</dbReference>
<feature type="compositionally biased region" description="Basic and acidic residues" evidence="1">
    <location>
        <begin position="186"/>
        <end position="195"/>
    </location>
</feature>
<feature type="region of interest" description="Disordered" evidence="1">
    <location>
        <begin position="131"/>
        <end position="164"/>
    </location>
</feature>
<evidence type="ECO:0000256" key="1">
    <source>
        <dbReference type="SAM" id="MobiDB-lite"/>
    </source>
</evidence>
<gene>
    <name evidence="2" type="ORF">Taro_036095</name>
</gene>
<evidence type="ECO:0000313" key="2">
    <source>
        <dbReference type="EMBL" id="MQM03314.1"/>
    </source>
</evidence>
<reference evidence="2" key="1">
    <citation type="submission" date="2017-07" db="EMBL/GenBank/DDBJ databases">
        <title>Taro Niue Genome Assembly and Annotation.</title>
        <authorList>
            <person name="Atibalentja N."/>
            <person name="Keating K."/>
            <person name="Fields C.J."/>
        </authorList>
    </citation>
    <scope>NUCLEOTIDE SEQUENCE</scope>
    <source>
        <strain evidence="2">Niue_2</strain>
        <tissue evidence="2">Leaf</tissue>
    </source>
</reference>
<protein>
    <submittedName>
        <fullName evidence="2">Uncharacterized protein</fullName>
    </submittedName>
</protein>
<evidence type="ECO:0000313" key="3">
    <source>
        <dbReference type="Proteomes" id="UP000652761"/>
    </source>
</evidence>
<dbReference type="AlphaFoldDB" id="A0A843WGS7"/>
<name>A0A843WGS7_COLES</name>
<dbReference type="Proteomes" id="UP000652761">
    <property type="component" value="Unassembled WGS sequence"/>
</dbReference>
<comment type="caution">
    <text evidence="2">The sequence shown here is derived from an EMBL/GenBank/DDBJ whole genome shotgun (WGS) entry which is preliminary data.</text>
</comment>
<feature type="region of interest" description="Disordered" evidence="1">
    <location>
        <begin position="186"/>
        <end position="237"/>
    </location>
</feature>
<feature type="compositionally biased region" description="Polar residues" evidence="1">
    <location>
        <begin position="225"/>
        <end position="237"/>
    </location>
</feature>
<organism evidence="2 3">
    <name type="scientific">Colocasia esculenta</name>
    <name type="common">Wild taro</name>
    <name type="synonym">Arum esculentum</name>
    <dbReference type="NCBI Taxonomy" id="4460"/>
    <lineage>
        <taxon>Eukaryota</taxon>
        <taxon>Viridiplantae</taxon>
        <taxon>Streptophyta</taxon>
        <taxon>Embryophyta</taxon>
        <taxon>Tracheophyta</taxon>
        <taxon>Spermatophyta</taxon>
        <taxon>Magnoliopsida</taxon>
        <taxon>Liliopsida</taxon>
        <taxon>Araceae</taxon>
        <taxon>Aroideae</taxon>
        <taxon>Colocasieae</taxon>
        <taxon>Colocasia</taxon>
    </lineage>
</organism>
<keyword evidence="3" id="KW-1185">Reference proteome</keyword>
<proteinExistence type="predicted"/>
<sequence length="237" mass="25171">MQVRSSVNAQRRHIHPVACFGTPENKASEAKLESLKIFRVPQSGTSGGTVPAFHAYYKEQTSASNARSRLQLQVDSIAAVTYSPLVVACHAKCGYLTVPLVFGDFPVVVGSPYFLGVVPAVQATPRAVPKATAVGHQAPPKSRPSLLVPRKRGQRQGCRGSKPRAIVSNSGKTVLVGDIRVKLDGGEPILPRDRSVPTVATSNKFAPLQGMRQEKRDSPKGARQGQASGSSPSSLAK</sequence>
<accession>A0A843WGS7</accession>